<feature type="region of interest" description="Disordered" evidence="4">
    <location>
        <begin position="285"/>
        <end position="308"/>
    </location>
</feature>
<dbReference type="InterPro" id="IPR051052">
    <property type="entry name" value="Diverse_substrate_MTase"/>
</dbReference>
<gene>
    <name evidence="6" type="ORF">HKD39_04495</name>
</gene>
<comment type="caution">
    <text evidence="6">The sequence shown here is derived from an EMBL/GenBank/DDBJ whole genome shotgun (WGS) entry which is preliminary data.</text>
</comment>
<keyword evidence="7" id="KW-1185">Reference proteome</keyword>
<feature type="region of interest" description="Disordered" evidence="4">
    <location>
        <begin position="194"/>
        <end position="215"/>
    </location>
</feature>
<feature type="compositionally biased region" description="Low complexity" evidence="4">
    <location>
        <begin position="294"/>
        <end position="308"/>
    </location>
</feature>
<dbReference type="GO" id="GO:0032259">
    <property type="term" value="P:methylation"/>
    <property type="evidence" value="ECO:0007669"/>
    <property type="project" value="UniProtKB-KW"/>
</dbReference>
<organism evidence="6 7">
    <name type="scientific">Nakamurella aerolata</name>
    <dbReference type="NCBI Taxonomy" id="1656892"/>
    <lineage>
        <taxon>Bacteria</taxon>
        <taxon>Bacillati</taxon>
        <taxon>Actinomycetota</taxon>
        <taxon>Actinomycetes</taxon>
        <taxon>Nakamurellales</taxon>
        <taxon>Nakamurellaceae</taxon>
        <taxon>Nakamurella</taxon>
    </lineage>
</organism>
<dbReference type="InterPro" id="IPR013216">
    <property type="entry name" value="Methyltransf_11"/>
</dbReference>
<evidence type="ECO:0000259" key="5">
    <source>
        <dbReference type="Pfam" id="PF08241"/>
    </source>
</evidence>
<evidence type="ECO:0000256" key="4">
    <source>
        <dbReference type="SAM" id="MobiDB-lite"/>
    </source>
</evidence>
<proteinExistence type="inferred from homology"/>
<accession>A0A849A6D2</accession>
<feature type="region of interest" description="Disordered" evidence="4">
    <location>
        <begin position="40"/>
        <end position="69"/>
    </location>
</feature>
<dbReference type="PANTHER" id="PTHR44942">
    <property type="entry name" value="METHYLTRANSF_11 DOMAIN-CONTAINING PROTEIN"/>
    <property type="match status" value="1"/>
</dbReference>
<keyword evidence="2 6" id="KW-0489">Methyltransferase</keyword>
<dbReference type="EMBL" id="JABEND010000002">
    <property type="protein sequence ID" value="NNG34983.1"/>
    <property type="molecule type" value="Genomic_DNA"/>
</dbReference>
<name>A0A849A6D2_9ACTN</name>
<dbReference type="AlphaFoldDB" id="A0A849A6D2"/>
<feature type="compositionally biased region" description="Low complexity" evidence="4">
    <location>
        <begin position="194"/>
        <end position="208"/>
    </location>
</feature>
<dbReference type="Gene3D" id="3.40.50.150">
    <property type="entry name" value="Vaccinia Virus protein VP39"/>
    <property type="match status" value="1"/>
</dbReference>
<dbReference type="PANTHER" id="PTHR44942:SF4">
    <property type="entry name" value="METHYLTRANSFERASE TYPE 11 DOMAIN-CONTAINING PROTEIN"/>
    <property type="match status" value="1"/>
</dbReference>
<keyword evidence="3 6" id="KW-0808">Transferase</keyword>
<evidence type="ECO:0000313" key="6">
    <source>
        <dbReference type="EMBL" id="NNG34983.1"/>
    </source>
</evidence>
<sequence length="308" mass="32197">MAASSRALSFGQRAATYAQFRPGYPDAAVQAGLSAVDATSAVGVGPDQDGPDPNAGADPNAGLGQDAGRHPWRVVDLAAGTGKLTRSLVGHGAGVIGVEPDPQMLAELRRTLPGVDARIGTAEHIPVDPVADGPVRLVAVGQAMHWFDMDTALPEIARVLAPGGVLAGFWNRNDSADEFTSGYQRLLDRWVRPPGGSTASGSADDGAPFRGRTEFTDPRLVRTHWSQRLSRADLHGLVDTLSYVIAAAPEQVRGLHAGLDDLAGTQPDPDALTLAQICDTWIARRRSAEEPATEEPATPTADAQAPGS</sequence>
<dbReference type="Proteomes" id="UP000562984">
    <property type="component" value="Unassembled WGS sequence"/>
</dbReference>
<dbReference type="RefSeq" id="WP_171198633.1">
    <property type="nucleotide sequence ID" value="NZ_JABEND010000002.1"/>
</dbReference>
<comment type="similarity">
    <text evidence="1">Belongs to the methyltransferase superfamily.</text>
</comment>
<evidence type="ECO:0000256" key="2">
    <source>
        <dbReference type="ARBA" id="ARBA00022603"/>
    </source>
</evidence>
<dbReference type="InterPro" id="IPR029063">
    <property type="entry name" value="SAM-dependent_MTases_sf"/>
</dbReference>
<evidence type="ECO:0000313" key="7">
    <source>
        <dbReference type="Proteomes" id="UP000562984"/>
    </source>
</evidence>
<evidence type="ECO:0000256" key="3">
    <source>
        <dbReference type="ARBA" id="ARBA00022679"/>
    </source>
</evidence>
<evidence type="ECO:0000256" key="1">
    <source>
        <dbReference type="ARBA" id="ARBA00008361"/>
    </source>
</evidence>
<dbReference type="CDD" id="cd02440">
    <property type="entry name" value="AdoMet_MTases"/>
    <property type="match status" value="1"/>
</dbReference>
<dbReference type="Pfam" id="PF08241">
    <property type="entry name" value="Methyltransf_11"/>
    <property type="match status" value="1"/>
</dbReference>
<dbReference type="SUPFAM" id="SSF53335">
    <property type="entry name" value="S-adenosyl-L-methionine-dependent methyltransferases"/>
    <property type="match status" value="1"/>
</dbReference>
<reference evidence="6 7" key="1">
    <citation type="submission" date="2020-05" db="EMBL/GenBank/DDBJ databases">
        <title>Nakamurella sp. DB0629 isolated from air conditioner.</title>
        <authorList>
            <person name="Kim D.H."/>
            <person name="Kim D.-U."/>
        </authorList>
    </citation>
    <scope>NUCLEOTIDE SEQUENCE [LARGE SCALE GENOMIC DNA]</scope>
    <source>
        <strain evidence="6 7">DB0629</strain>
    </source>
</reference>
<dbReference type="GO" id="GO:0008757">
    <property type="term" value="F:S-adenosylmethionine-dependent methyltransferase activity"/>
    <property type="evidence" value="ECO:0007669"/>
    <property type="project" value="InterPro"/>
</dbReference>
<feature type="domain" description="Methyltransferase type 11" evidence="5">
    <location>
        <begin position="75"/>
        <end position="167"/>
    </location>
</feature>
<protein>
    <submittedName>
        <fullName evidence="6">Class I SAM-dependent methyltransferase</fullName>
    </submittedName>
</protein>